<proteinExistence type="predicted"/>
<accession>A0A225DPH2</accession>
<dbReference type="EMBL" id="NIDE01000004">
    <property type="protein sequence ID" value="OWK42973.1"/>
    <property type="molecule type" value="Genomic_DNA"/>
</dbReference>
<protein>
    <submittedName>
        <fullName evidence="2">Uncharacterized protein</fullName>
    </submittedName>
</protein>
<dbReference type="AlphaFoldDB" id="A0A225DPH2"/>
<feature type="coiled-coil region" evidence="1">
    <location>
        <begin position="47"/>
        <end position="74"/>
    </location>
</feature>
<sequence>MSLLKAELDAAEKESDRIALYKKTLDALKKYEEVATARKAAARGTELSTLKVKARRLEIEISLEQANIKETKESR</sequence>
<keyword evidence="1" id="KW-0175">Coiled coil</keyword>
<evidence type="ECO:0000313" key="2">
    <source>
        <dbReference type="EMBL" id="OWK42973.1"/>
    </source>
</evidence>
<organism evidence="2 3">
    <name type="scientific">Fimbriiglobus ruber</name>
    <dbReference type="NCBI Taxonomy" id="1908690"/>
    <lineage>
        <taxon>Bacteria</taxon>
        <taxon>Pseudomonadati</taxon>
        <taxon>Planctomycetota</taxon>
        <taxon>Planctomycetia</taxon>
        <taxon>Gemmatales</taxon>
        <taxon>Gemmataceae</taxon>
        <taxon>Fimbriiglobus</taxon>
    </lineage>
</organism>
<evidence type="ECO:0000256" key="1">
    <source>
        <dbReference type="SAM" id="Coils"/>
    </source>
</evidence>
<dbReference type="Proteomes" id="UP000214646">
    <property type="component" value="Unassembled WGS sequence"/>
</dbReference>
<gene>
    <name evidence="2" type="ORF">FRUB_02572</name>
</gene>
<reference evidence="3" key="1">
    <citation type="submission" date="2017-06" db="EMBL/GenBank/DDBJ databases">
        <title>Genome analysis of Fimbriiglobus ruber SP5, the first member of the order Planctomycetales with confirmed chitinolytic capability.</title>
        <authorList>
            <person name="Ravin N.V."/>
            <person name="Rakitin A.L."/>
            <person name="Ivanova A.A."/>
            <person name="Beletsky A.V."/>
            <person name="Kulichevskaya I.S."/>
            <person name="Mardanov A.V."/>
            <person name="Dedysh S.N."/>
        </authorList>
    </citation>
    <scope>NUCLEOTIDE SEQUENCE [LARGE SCALE GENOMIC DNA]</scope>
    <source>
        <strain evidence="3">SP5</strain>
    </source>
</reference>
<name>A0A225DPH2_9BACT</name>
<comment type="caution">
    <text evidence="2">The sequence shown here is derived from an EMBL/GenBank/DDBJ whole genome shotgun (WGS) entry which is preliminary data.</text>
</comment>
<evidence type="ECO:0000313" key="3">
    <source>
        <dbReference type="Proteomes" id="UP000214646"/>
    </source>
</evidence>
<keyword evidence="3" id="KW-1185">Reference proteome</keyword>